<proteinExistence type="predicted"/>
<keyword evidence="4" id="KW-1185">Reference proteome</keyword>
<comment type="caution">
    <text evidence="3">The sequence shown here is derived from an EMBL/GenBank/DDBJ whole genome shotgun (WGS) entry which is preliminary data.</text>
</comment>
<dbReference type="Pfam" id="PF13205">
    <property type="entry name" value="Big_5"/>
    <property type="match status" value="1"/>
</dbReference>
<dbReference type="InterPro" id="IPR032812">
    <property type="entry name" value="SbsA_Ig"/>
</dbReference>
<organism evidence="3 4">
    <name type="scientific">Sungkyunkwania multivorans</name>
    <dbReference type="NCBI Taxonomy" id="1173618"/>
    <lineage>
        <taxon>Bacteria</taxon>
        <taxon>Pseudomonadati</taxon>
        <taxon>Bacteroidota</taxon>
        <taxon>Flavobacteriia</taxon>
        <taxon>Flavobacteriales</taxon>
        <taxon>Flavobacteriaceae</taxon>
        <taxon>Sungkyunkwania</taxon>
    </lineage>
</organism>
<accession>A0ABW3D005</accession>
<reference evidence="4" key="1">
    <citation type="journal article" date="2019" name="Int. J. Syst. Evol. Microbiol.">
        <title>The Global Catalogue of Microorganisms (GCM) 10K type strain sequencing project: providing services to taxonomists for standard genome sequencing and annotation.</title>
        <authorList>
            <consortium name="The Broad Institute Genomics Platform"/>
            <consortium name="The Broad Institute Genome Sequencing Center for Infectious Disease"/>
            <person name="Wu L."/>
            <person name="Ma J."/>
        </authorList>
    </citation>
    <scope>NUCLEOTIDE SEQUENCE [LARGE SCALE GENOMIC DNA]</scope>
    <source>
        <strain evidence="4">CCUG 62952</strain>
    </source>
</reference>
<evidence type="ECO:0000259" key="2">
    <source>
        <dbReference type="Pfam" id="PF13205"/>
    </source>
</evidence>
<evidence type="ECO:0000256" key="1">
    <source>
        <dbReference type="ARBA" id="ARBA00022729"/>
    </source>
</evidence>
<dbReference type="EMBL" id="JBHTJH010000017">
    <property type="protein sequence ID" value="MFD0863414.1"/>
    <property type="molecule type" value="Genomic_DNA"/>
</dbReference>
<keyword evidence="1" id="KW-0732">Signal</keyword>
<protein>
    <submittedName>
        <fullName evidence="3">Ig-like domain-containing protein</fullName>
    </submittedName>
</protein>
<dbReference type="Proteomes" id="UP001596978">
    <property type="component" value="Unassembled WGS sequence"/>
</dbReference>
<feature type="domain" description="SbsA Ig-like" evidence="2">
    <location>
        <begin position="32"/>
        <end position="135"/>
    </location>
</feature>
<evidence type="ECO:0000313" key="4">
    <source>
        <dbReference type="Proteomes" id="UP001596978"/>
    </source>
</evidence>
<evidence type="ECO:0000313" key="3">
    <source>
        <dbReference type="EMBL" id="MFD0863414.1"/>
    </source>
</evidence>
<name>A0ABW3D005_9FLAO</name>
<sequence length="540" mass="61927">MKRLSSYILVVVIFFSILNCAKRGTPTGGEKDTTPPQMVKADPPMFTTNYDNQRIRIYFDEYIKLSELQKQLIVSPPIDQGGYVIRPQGTASKYVEINIKDTLQENTTYTFNFGRSIQDNNEGNPYEYFTYVFSTGNYIDSLEVTGVVKDAIKKFPDQFVSVMLYEKNEQYGDSTIYKEKPTYITNTLDSAVSFRLANLRAGKYKMIALKDVGNNYTFDPATDKIAFVKEDIVVPTDSIYELTLFKEIENFSIGRPGMISRNRIAFAYTGLPDSMEIKLLSSKPEGFKEKITKEKDKDSLNYWFTPIDLDSLQFEVSKGTEKETFTVRKRKLPKDSLTLKPNIRGSIVPGKRFAILSNIPLEAKDESLMSLIDKDSMPVPFTTMIKEEDGELQLEFDFETAPSQRYRLALLPNAIKDFYGDTNDSLDFTLSTKSLADYGNIRVTLQNVKQYPIILQVTVEKGEVVKEIYATASQPEYSFESLEPGKYYIRLIYDENKNGQWDTGNFLEKRQPEKVYYLPGDLKPLRANWDINETFILPEE</sequence>
<gene>
    <name evidence="3" type="ORF">ACFQ1M_14460</name>
</gene>
<dbReference type="RefSeq" id="WP_386409434.1">
    <property type="nucleotide sequence ID" value="NZ_JBHTJH010000017.1"/>
</dbReference>